<dbReference type="STRING" id="41688.A0A2N3NDY1"/>
<name>A0A2N3NDY1_9PEZI</name>
<dbReference type="InterPro" id="IPR005501">
    <property type="entry name" value="LamB/YcsF/PxpA-like"/>
</dbReference>
<evidence type="ECO:0008006" key="3">
    <source>
        <dbReference type="Google" id="ProtNLM"/>
    </source>
</evidence>
<dbReference type="NCBIfam" id="NF003814">
    <property type="entry name" value="PRK05406.1-3"/>
    <property type="match status" value="1"/>
</dbReference>
<keyword evidence="2" id="KW-1185">Reference proteome</keyword>
<dbReference type="PANTHER" id="PTHR30292:SF0">
    <property type="entry name" value="5-OXOPROLINASE SUBUNIT A"/>
    <property type="match status" value="1"/>
</dbReference>
<dbReference type="AlphaFoldDB" id="A0A2N3NDY1"/>
<evidence type="ECO:0000313" key="1">
    <source>
        <dbReference type="EMBL" id="PKS10638.1"/>
    </source>
</evidence>
<sequence>MATQAKRVEINCDMGEGFGRWKMGPDEELMKVIDVANVACGFHAGDPSIMLKTVRLAKQNGVRVGAHPSFPDLGGFGRRRMEIDPEDMYAMILYQVGSLNAILKSEGMELNHVKPHGQLYFYVHQDAGIRDAVIRAVATFGVPIMGLPHSVIRETCAKYGVELIPEYFPDIEYDAAGQHVPVAKCRPVNGDVVKERIHSFATDGCATTADGVKVDLGFGDVSSATFSICIHSDLPTALDNASGARAAVDELFA</sequence>
<protein>
    <recommendedName>
        <fullName evidence="3">Lactam utilization protein lamB</fullName>
    </recommendedName>
</protein>
<dbReference type="Gene3D" id="3.20.20.370">
    <property type="entry name" value="Glycoside hydrolase/deacetylase"/>
    <property type="match status" value="1"/>
</dbReference>
<organism evidence="1 2">
    <name type="scientific">Lomentospora prolificans</name>
    <dbReference type="NCBI Taxonomy" id="41688"/>
    <lineage>
        <taxon>Eukaryota</taxon>
        <taxon>Fungi</taxon>
        <taxon>Dikarya</taxon>
        <taxon>Ascomycota</taxon>
        <taxon>Pezizomycotina</taxon>
        <taxon>Sordariomycetes</taxon>
        <taxon>Hypocreomycetidae</taxon>
        <taxon>Microascales</taxon>
        <taxon>Microascaceae</taxon>
        <taxon>Lomentospora</taxon>
    </lineage>
</organism>
<accession>A0A2N3NDY1</accession>
<dbReference type="EMBL" id="NLAX01000008">
    <property type="protein sequence ID" value="PKS10638.1"/>
    <property type="molecule type" value="Genomic_DNA"/>
</dbReference>
<dbReference type="SUPFAM" id="SSF88713">
    <property type="entry name" value="Glycoside hydrolase/deacetylase"/>
    <property type="match status" value="1"/>
</dbReference>
<dbReference type="Pfam" id="PF03746">
    <property type="entry name" value="LamB_YcsF"/>
    <property type="match status" value="1"/>
</dbReference>
<dbReference type="PANTHER" id="PTHR30292">
    <property type="entry name" value="UNCHARACTERIZED PROTEIN YBGL-RELATED"/>
    <property type="match status" value="1"/>
</dbReference>
<evidence type="ECO:0000313" key="2">
    <source>
        <dbReference type="Proteomes" id="UP000233524"/>
    </source>
</evidence>
<dbReference type="NCBIfam" id="NF003816">
    <property type="entry name" value="PRK05406.1-5"/>
    <property type="match status" value="1"/>
</dbReference>
<reference evidence="1 2" key="1">
    <citation type="journal article" date="2017" name="G3 (Bethesda)">
        <title>First Draft Genome Sequence of the Pathogenic Fungus Lomentospora prolificans (Formerly Scedosporium prolificans).</title>
        <authorList>
            <person name="Luo R."/>
            <person name="Zimin A."/>
            <person name="Workman R."/>
            <person name="Fan Y."/>
            <person name="Pertea G."/>
            <person name="Grossman N."/>
            <person name="Wear M.P."/>
            <person name="Jia B."/>
            <person name="Miller H."/>
            <person name="Casadevall A."/>
            <person name="Timp W."/>
            <person name="Zhang S.X."/>
            <person name="Salzberg S.L."/>
        </authorList>
    </citation>
    <scope>NUCLEOTIDE SEQUENCE [LARGE SCALE GENOMIC DNA]</scope>
    <source>
        <strain evidence="1 2">JHH-5317</strain>
    </source>
</reference>
<dbReference type="InParanoid" id="A0A2N3NDY1"/>
<dbReference type="GO" id="GO:0005975">
    <property type="term" value="P:carbohydrate metabolic process"/>
    <property type="evidence" value="ECO:0007669"/>
    <property type="project" value="InterPro"/>
</dbReference>
<dbReference type="OrthoDB" id="5295431at2759"/>
<comment type="caution">
    <text evidence="1">The sequence shown here is derived from an EMBL/GenBank/DDBJ whole genome shotgun (WGS) entry which is preliminary data.</text>
</comment>
<gene>
    <name evidence="1" type="ORF">jhhlp_002393</name>
</gene>
<dbReference type="InterPro" id="IPR011330">
    <property type="entry name" value="Glyco_hydro/deAcase_b/a-brl"/>
</dbReference>
<dbReference type="VEuPathDB" id="FungiDB:jhhlp_002393"/>
<dbReference type="Proteomes" id="UP000233524">
    <property type="component" value="Unassembled WGS sequence"/>
</dbReference>
<proteinExistence type="predicted"/>